<evidence type="ECO:0000256" key="1">
    <source>
        <dbReference type="SAM" id="MobiDB-lite"/>
    </source>
</evidence>
<dbReference type="Proteomes" id="UP001189624">
    <property type="component" value="Chromosome 2"/>
</dbReference>
<organism evidence="2 3">
    <name type="scientific">Sphenostylis stenocarpa</name>
    <dbReference type="NCBI Taxonomy" id="92480"/>
    <lineage>
        <taxon>Eukaryota</taxon>
        <taxon>Viridiplantae</taxon>
        <taxon>Streptophyta</taxon>
        <taxon>Embryophyta</taxon>
        <taxon>Tracheophyta</taxon>
        <taxon>Spermatophyta</taxon>
        <taxon>Magnoliopsida</taxon>
        <taxon>eudicotyledons</taxon>
        <taxon>Gunneridae</taxon>
        <taxon>Pentapetalae</taxon>
        <taxon>rosids</taxon>
        <taxon>fabids</taxon>
        <taxon>Fabales</taxon>
        <taxon>Fabaceae</taxon>
        <taxon>Papilionoideae</taxon>
        <taxon>50 kb inversion clade</taxon>
        <taxon>NPAAA clade</taxon>
        <taxon>indigoferoid/millettioid clade</taxon>
        <taxon>Phaseoleae</taxon>
        <taxon>Sphenostylis</taxon>
    </lineage>
</organism>
<evidence type="ECO:0000313" key="2">
    <source>
        <dbReference type="EMBL" id="CAJ1932411.1"/>
    </source>
</evidence>
<protein>
    <submittedName>
        <fullName evidence="2">Uncharacterized protein</fullName>
    </submittedName>
</protein>
<gene>
    <name evidence="2" type="ORF">AYBTSS11_LOCUS5804</name>
</gene>
<reference evidence="2" key="1">
    <citation type="submission" date="2023-10" db="EMBL/GenBank/DDBJ databases">
        <authorList>
            <person name="Domelevo Entfellner J.-B."/>
        </authorList>
    </citation>
    <scope>NUCLEOTIDE SEQUENCE</scope>
</reference>
<feature type="compositionally biased region" description="Basic and acidic residues" evidence="1">
    <location>
        <begin position="25"/>
        <end position="49"/>
    </location>
</feature>
<accession>A0AA86S3W1</accession>
<sequence length="78" mass="8635">MARGGRPQRRGARERGVRVAELLRGAEKRVRQREEGRGNEGKGKRESEGVGRVGLLRGEEAARKKRAEGARAGKWRSG</sequence>
<name>A0AA86S3W1_9FABA</name>
<dbReference type="EMBL" id="OY731399">
    <property type="protein sequence ID" value="CAJ1932411.1"/>
    <property type="molecule type" value="Genomic_DNA"/>
</dbReference>
<feature type="region of interest" description="Disordered" evidence="1">
    <location>
        <begin position="1"/>
        <end position="20"/>
    </location>
</feature>
<proteinExistence type="predicted"/>
<feature type="compositionally biased region" description="Basic residues" evidence="1">
    <location>
        <begin position="1"/>
        <end position="10"/>
    </location>
</feature>
<dbReference type="AlphaFoldDB" id="A0AA86S3W1"/>
<dbReference type="Gramene" id="rna-AYBTSS11_LOCUS5804">
    <property type="protein sequence ID" value="CAJ1932411.1"/>
    <property type="gene ID" value="gene-AYBTSS11_LOCUS5804"/>
</dbReference>
<feature type="region of interest" description="Disordered" evidence="1">
    <location>
        <begin position="25"/>
        <end position="78"/>
    </location>
</feature>
<evidence type="ECO:0000313" key="3">
    <source>
        <dbReference type="Proteomes" id="UP001189624"/>
    </source>
</evidence>
<keyword evidence="3" id="KW-1185">Reference proteome</keyword>
<feature type="compositionally biased region" description="Basic and acidic residues" evidence="1">
    <location>
        <begin position="57"/>
        <end position="71"/>
    </location>
</feature>